<name>A0ACB7SS56_HYAAI</name>
<gene>
    <name evidence="1" type="ORF">HPB50_024060</name>
</gene>
<evidence type="ECO:0000313" key="2">
    <source>
        <dbReference type="Proteomes" id="UP000821845"/>
    </source>
</evidence>
<organism evidence="1 2">
    <name type="scientific">Hyalomma asiaticum</name>
    <name type="common">Tick</name>
    <dbReference type="NCBI Taxonomy" id="266040"/>
    <lineage>
        <taxon>Eukaryota</taxon>
        <taxon>Metazoa</taxon>
        <taxon>Ecdysozoa</taxon>
        <taxon>Arthropoda</taxon>
        <taxon>Chelicerata</taxon>
        <taxon>Arachnida</taxon>
        <taxon>Acari</taxon>
        <taxon>Parasitiformes</taxon>
        <taxon>Ixodida</taxon>
        <taxon>Ixodoidea</taxon>
        <taxon>Ixodidae</taxon>
        <taxon>Hyalomminae</taxon>
        <taxon>Hyalomma</taxon>
    </lineage>
</organism>
<reference evidence="1" key="1">
    <citation type="submission" date="2020-05" db="EMBL/GenBank/DDBJ databases">
        <title>Large-scale comparative analyses of tick genomes elucidate their genetic diversity and vector capacities.</title>
        <authorList>
            <person name="Jia N."/>
            <person name="Wang J."/>
            <person name="Shi W."/>
            <person name="Du L."/>
            <person name="Sun Y."/>
            <person name="Zhan W."/>
            <person name="Jiang J."/>
            <person name="Wang Q."/>
            <person name="Zhang B."/>
            <person name="Ji P."/>
            <person name="Sakyi L.B."/>
            <person name="Cui X."/>
            <person name="Yuan T."/>
            <person name="Jiang B."/>
            <person name="Yang W."/>
            <person name="Lam T.T.-Y."/>
            <person name="Chang Q."/>
            <person name="Ding S."/>
            <person name="Wang X."/>
            <person name="Zhu J."/>
            <person name="Ruan X."/>
            <person name="Zhao L."/>
            <person name="Wei J."/>
            <person name="Que T."/>
            <person name="Du C."/>
            <person name="Cheng J."/>
            <person name="Dai P."/>
            <person name="Han X."/>
            <person name="Huang E."/>
            <person name="Gao Y."/>
            <person name="Liu J."/>
            <person name="Shao H."/>
            <person name="Ye R."/>
            <person name="Li L."/>
            <person name="Wei W."/>
            <person name="Wang X."/>
            <person name="Wang C."/>
            <person name="Yang T."/>
            <person name="Huo Q."/>
            <person name="Li W."/>
            <person name="Guo W."/>
            <person name="Chen H."/>
            <person name="Zhou L."/>
            <person name="Ni X."/>
            <person name="Tian J."/>
            <person name="Zhou Y."/>
            <person name="Sheng Y."/>
            <person name="Liu T."/>
            <person name="Pan Y."/>
            <person name="Xia L."/>
            <person name="Li J."/>
            <person name="Zhao F."/>
            <person name="Cao W."/>
        </authorList>
    </citation>
    <scope>NUCLEOTIDE SEQUENCE</scope>
    <source>
        <strain evidence="1">Hyas-2018</strain>
    </source>
</reference>
<keyword evidence="2" id="KW-1185">Reference proteome</keyword>
<dbReference type="EMBL" id="CM023483">
    <property type="protein sequence ID" value="KAH6936897.1"/>
    <property type="molecule type" value="Genomic_DNA"/>
</dbReference>
<accession>A0ACB7SS56</accession>
<proteinExistence type="predicted"/>
<evidence type="ECO:0000313" key="1">
    <source>
        <dbReference type="EMBL" id="KAH6936897.1"/>
    </source>
</evidence>
<sequence>MLAKLFFLSLVLTVANCQIDDAARLIRAHNQFAVNLLKELAAQEPSSNIFFSPTSIAAAFGMAYAGARGESEAELNSVLGHTALGLTDRSSVLEAYKGLLELSSSPNVTLDVANMLLAQDSFPISESYKQQLREIFDADVKSANFHEDGPRVAAEVNAWVRGKTRGKVSGILPEGQALDIVLFILNAVYFKGTWVSKFDAHMTTDRPFFNLGTTEVRKPAMQLWTRFPYTELGALEASAVEIPYEGDRFSMVVLLPNNATGLTAVRNGLSLDLLEEIRARLSSMDVILQLPKFELSRSYGLVATMRALGLNSVFGSSADFSAISESVQLAISDVRHKAAFEVDEEGTVATAVTGIGIVPISAQFRPQPAIEFPVNRPFIFYIRDRTTNRVLFMGETTPLVRLDSSENVRSRPFLGLTNVIMILPKFEMSCGYGLVPAMRAFGMKCVLGTSVGLRFVSEAVQLVISYELHEAVVEVDEEGTMATPLTELRGVPYSAYYHEALPTVCSVEHPSIFYISDGAIGRVFFTTPLVRLDSSENVRSRPFLGLTNVIMILPKFEMSCGYGLVPAMRAFGMKCVLGTSVGLRLSVRPCTGHIIRAARGCSEVDEEGTMATPLTELRGVPYSAYYHEALPTVARSNTHPSSTSVTGPSAGSL</sequence>
<comment type="caution">
    <text evidence="1">The sequence shown here is derived from an EMBL/GenBank/DDBJ whole genome shotgun (WGS) entry which is preliminary data.</text>
</comment>
<protein>
    <submittedName>
        <fullName evidence="1">Uncharacterized protein</fullName>
    </submittedName>
</protein>
<dbReference type="Proteomes" id="UP000821845">
    <property type="component" value="Chromosome 3"/>
</dbReference>